<evidence type="ECO:0000256" key="2">
    <source>
        <dbReference type="ARBA" id="ARBA00022737"/>
    </source>
</evidence>
<evidence type="ECO:0000313" key="7">
    <source>
        <dbReference type="EMBL" id="POY76675.1"/>
    </source>
</evidence>
<name>A0A2S5BIU0_9BASI</name>
<organism evidence="7 8">
    <name type="scientific">Rhodotorula taiwanensis</name>
    <dbReference type="NCBI Taxonomy" id="741276"/>
    <lineage>
        <taxon>Eukaryota</taxon>
        <taxon>Fungi</taxon>
        <taxon>Dikarya</taxon>
        <taxon>Basidiomycota</taxon>
        <taxon>Pucciniomycotina</taxon>
        <taxon>Microbotryomycetes</taxon>
        <taxon>Sporidiobolales</taxon>
        <taxon>Sporidiobolaceae</taxon>
        <taxon>Rhodotorula</taxon>
    </lineage>
</organism>
<dbReference type="Gene3D" id="4.10.1130.20">
    <property type="match status" value="2"/>
</dbReference>
<feature type="region of interest" description="Disordered" evidence="4">
    <location>
        <begin position="116"/>
        <end position="151"/>
    </location>
</feature>
<comment type="caution">
    <text evidence="7">The sequence shown here is derived from an EMBL/GenBank/DDBJ whole genome shotgun (WGS) entry which is preliminary data.</text>
</comment>
<evidence type="ECO:0008006" key="9">
    <source>
        <dbReference type="Google" id="ProtNLM"/>
    </source>
</evidence>
<dbReference type="InterPro" id="IPR007052">
    <property type="entry name" value="CS_dom"/>
</dbReference>
<evidence type="ECO:0000256" key="3">
    <source>
        <dbReference type="ARBA" id="ARBA00022833"/>
    </source>
</evidence>
<gene>
    <name evidence="7" type="ORF">BMF94_0267</name>
</gene>
<dbReference type="STRING" id="741276.A0A2S5BIU0"/>
<reference evidence="7 8" key="1">
    <citation type="journal article" date="2018" name="Front. Microbiol.">
        <title>Prospects for Fungal Bioremediation of Acidic Radioactive Waste Sites: Characterization and Genome Sequence of Rhodotorula taiwanensis MD1149.</title>
        <authorList>
            <person name="Tkavc R."/>
            <person name="Matrosova V.Y."/>
            <person name="Grichenko O.E."/>
            <person name="Gostincar C."/>
            <person name="Volpe R.P."/>
            <person name="Klimenkova P."/>
            <person name="Gaidamakova E.K."/>
            <person name="Zhou C.E."/>
            <person name="Stewart B.J."/>
            <person name="Lyman M.G."/>
            <person name="Malfatti S.A."/>
            <person name="Rubinfeld B."/>
            <person name="Courtot M."/>
            <person name="Singh J."/>
            <person name="Dalgard C.L."/>
            <person name="Hamilton T."/>
            <person name="Frey K.G."/>
            <person name="Gunde-Cimerman N."/>
            <person name="Dugan L."/>
            <person name="Daly M.J."/>
        </authorList>
    </citation>
    <scope>NUCLEOTIDE SEQUENCE [LARGE SCALE GENOMIC DNA]</scope>
    <source>
        <strain evidence="7 8">MD1149</strain>
    </source>
</reference>
<feature type="compositionally biased region" description="Polar residues" evidence="4">
    <location>
        <begin position="129"/>
        <end position="143"/>
    </location>
</feature>
<accession>A0A2S5BIU0</accession>
<dbReference type="GO" id="GO:0046872">
    <property type="term" value="F:metal ion binding"/>
    <property type="evidence" value="ECO:0007669"/>
    <property type="project" value="UniProtKB-KW"/>
</dbReference>
<dbReference type="PANTHER" id="PTHR46983">
    <property type="entry name" value="CYSTEINE AND HISTIDINE-RICH DOMAIN-CONTAINING PROTEIN 1"/>
    <property type="match status" value="1"/>
</dbReference>
<dbReference type="PROSITE" id="PS51401">
    <property type="entry name" value="CHORD"/>
    <property type="match status" value="2"/>
</dbReference>
<dbReference type="PROSITE" id="PS51203">
    <property type="entry name" value="CS"/>
    <property type="match status" value="1"/>
</dbReference>
<feature type="domain" description="CHORD" evidence="6">
    <location>
        <begin position="161"/>
        <end position="220"/>
    </location>
</feature>
<dbReference type="AlphaFoldDB" id="A0A2S5BIU0"/>
<evidence type="ECO:0000256" key="4">
    <source>
        <dbReference type="SAM" id="MobiDB-lite"/>
    </source>
</evidence>
<dbReference type="Pfam" id="PF04969">
    <property type="entry name" value="CS"/>
    <property type="match status" value="1"/>
</dbReference>
<evidence type="ECO:0000259" key="6">
    <source>
        <dbReference type="PROSITE" id="PS51401"/>
    </source>
</evidence>
<dbReference type="OrthoDB" id="1898560at2759"/>
<evidence type="ECO:0000256" key="1">
    <source>
        <dbReference type="ARBA" id="ARBA00022723"/>
    </source>
</evidence>
<keyword evidence="1" id="KW-0479">Metal-binding</keyword>
<feature type="domain" description="CS" evidence="5">
    <location>
        <begin position="237"/>
        <end position="326"/>
    </location>
</feature>
<dbReference type="InterPro" id="IPR008978">
    <property type="entry name" value="HSP20-like_chaperone"/>
</dbReference>
<dbReference type="PANTHER" id="PTHR46983:SF3">
    <property type="entry name" value="CHPADIPLOID STATE MAINTENANCE PROTEIN CHPA"/>
    <property type="match status" value="1"/>
</dbReference>
<keyword evidence="2" id="KW-0677">Repeat</keyword>
<protein>
    <recommendedName>
        <fullName evidence="9">Chord-domain-containing protein</fullName>
    </recommendedName>
</protein>
<dbReference type="CDD" id="cd06466">
    <property type="entry name" value="p23_CS_SGT1_like"/>
    <property type="match status" value="1"/>
</dbReference>
<dbReference type="Proteomes" id="UP000237144">
    <property type="component" value="Unassembled WGS sequence"/>
</dbReference>
<proteinExistence type="predicted"/>
<keyword evidence="8" id="KW-1185">Reference proteome</keyword>
<keyword evidence="3" id="KW-0862">Zinc</keyword>
<evidence type="ECO:0000259" key="5">
    <source>
        <dbReference type="PROSITE" id="PS51203"/>
    </source>
</evidence>
<sequence>MAATVTCTRKGCGKQFNPAENGDAACSFHPGGPVFHEGLKSYSCCADVNKPVTDFDDFMKIPPCATGSHSAEPAAETNGQAAGVKVDSVAAPTSAASSKETLGTAKAVTSDLQFKSANALPMPKPATTKEASQDQPQKAQSTEYVEVQDDPDATVEKGTRCKRKACGLEYEGGDRSDGECNYHPGVPIFHEGSKGYSCCKRRVLEFDEFLRIEGCRTGRHLFVGPKKSAEEEEKEELVECRVDHYQTPTQVIVSVFGKQANKETSGVKFEAEAMHVDLILPARKRFTKSFPLFGTIDPAASAFKILGTKCEITLVKADARSWPSITTLDPELAKRFQIQLAFSAGGGRGTVGAKDMVLDQTNAAAAGR</sequence>
<feature type="domain" description="CHORD" evidence="6">
    <location>
        <begin position="7"/>
        <end position="69"/>
    </location>
</feature>
<dbReference type="EMBL" id="PJQD01000002">
    <property type="protein sequence ID" value="POY76675.1"/>
    <property type="molecule type" value="Genomic_DNA"/>
</dbReference>
<dbReference type="SUPFAM" id="SSF49764">
    <property type="entry name" value="HSP20-like chaperones"/>
    <property type="match status" value="1"/>
</dbReference>
<dbReference type="Gene3D" id="2.60.40.790">
    <property type="match status" value="1"/>
</dbReference>
<dbReference type="InterPro" id="IPR039790">
    <property type="entry name" value="CHRD1"/>
</dbReference>
<dbReference type="Pfam" id="PF04968">
    <property type="entry name" value="CHORD"/>
    <property type="match status" value="2"/>
</dbReference>
<dbReference type="InterPro" id="IPR007051">
    <property type="entry name" value="CHORD_dom"/>
</dbReference>
<evidence type="ECO:0000313" key="8">
    <source>
        <dbReference type="Proteomes" id="UP000237144"/>
    </source>
</evidence>